<gene>
    <name evidence="2" type="ORF">CPB84DRAFT_1750745</name>
</gene>
<feature type="transmembrane region" description="Helical" evidence="1">
    <location>
        <begin position="12"/>
        <end position="33"/>
    </location>
</feature>
<protein>
    <recommendedName>
        <fullName evidence="4">F-box domain-containing protein</fullName>
    </recommendedName>
</protein>
<evidence type="ECO:0000313" key="2">
    <source>
        <dbReference type="EMBL" id="KAF8883064.1"/>
    </source>
</evidence>
<name>A0A9P5NE32_GYMJU</name>
<proteinExistence type="predicted"/>
<dbReference type="EMBL" id="JADNYJ010000118">
    <property type="protein sequence ID" value="KAF8883064.1"/>
    <property type="molecule type" value="Genomic_DNA"/>
</dbReference>
<keyword evidence="1" id="KW-1133">Transmembrane helix</keyword>
<dbReference type="AlphaFoldDB" id="A0A9P5NE32"/>
<keyword evidence="1" id="KW-0472">Membrane</keyword>
<evidence type="ECO:0000256" key="1">
    <source>
        <dbReference type="SAM" id="Phobius"/>
    </source>
</evidence>
<evidence type="ECO:0008006" key="4">
    <source>
        <dbReference type="Google" id="ProtNLM"/>
    </source>
</evidence>
<reference evidence="2" key="1">
    <citation type="submission" date="2020-11" db="EMBL/GenBank/DDBJ databases">
        <authorList>
            <consortium name="DOE Joint Genome Institute"/>
            <person name="Ahrendt S."/>
            <person name="Riley R."/>
            <person name="Andreopoulos W."/>
            <person name="LaButti K."/>
            <person name="Pangilinan J."/>
            <person name="Ruiz-duenas F.J."/>
            <person name="Barrasa J.M."/>
            <person name="Sanchez-Garcia M."/>
            <person name="Camarero S."/>
            <person name="Miyauchi S."/>
            <person name="Serrano A."/>
            <person name="Linde D."/>
            <person name="Babiker R."/>
            <person name="Drula E."/>
            <person name="Ayuso-Fernandez I."/>
            <person name="Pacheco R."/>
            <person name="Padilla G."/>
            <person name="Ferreira P."/>
            <person name="Barriuso J."/>
            <person name="Kellner H."/>
            <person name="Castanera R."/>
            <person name="Alfaro M."/>
            <person name="Ramirez L."/>
            <person name="Pisabarro A.G."/>
            <person name="Kuo A."/>
            <person name="Tritt A."/>
            <person name="Lipzen A."/>
            <person name="He G."/>
            <person name="Yan M."/>
            <person name="Ng V."/>
            <person name="Cullen D."/>
            <person name="Martin F."/>
            <person name="Rosso M.-N."/>
            <person name="Henrissat B."/>
            <person name="Hibbett D."/>
            <person name="Martinez A.T."/>
            <person name="Grigoriev I.V."/>
        </authorList>
    </citation>
    <scope>NUCLEOTIDE SEQUENCE</scope>
    <source>
        <strain evidence="2">AH 44721</strain>
    </source>
</reference>
<dbReference type="OrthoDB" id="2269034at2759"/>
<dbReference type="Proteomes" id="UP000724874">
    <property type="component" value="Unassembled WGS sequence"/>
</dbReference>
<keyword evidence="1" id="KW-0812">Transmembrane</keyword>
<evidence type="ECO:0000313" key="3">
    <source>
        <dbReference type="Proteomes" id="UP000724874"/>
    </source>
</evidence>
<sequence length="456" mass="51266">MSTRFIDRRIHPLLQHGLVLSVLELLIYGPIILPLSTDDPHLVLIHVCSSWRKIALSTPSFWDNFVFLALPFNNTDHQLEAYAPSFNGVGLIDSAFVSLHPLTSIISNMGPIFGGDLIYGSGRISLLDQIILPNLGRLKSLDCLLSIEDNSDSINTHTPSRGTICQIKNCVRYMTFRLPWALMMKIDLGSSIISPNIFTTIMRLARNSLVDVHLNVLIDAEQPTLPEDHNAAPIRMHALSKLRLRLEDINESDYHRFLLLFHLPVLEGLWLELGSRSSLVQWDTALLAEWLSRTSNLQTLMLTDCPVATNEAAPIHHRSNRPVTSLENLQDLLRTTPNLRTLWLPTSIHVHMPIITDIASGNLLPHLDFFRFATDVDPNVIFDKIKRRNDLRSITECSTITSLNLTVPWAPLDVQNGLQIKANGLKLSKGCELRERLLLITYGVHILKSLAVVLSN</sequence>
<accession>A0A9P5NE32</accession>
<comment type="caution">
    <text evidence="2">The sequence shown here is derived from an EMBL/GenBank/DDBJ whole genome shotgun (WGS) entry which is preliminary data.</text>
</comment>
<organism evidence="2 3">
    <name type="scientific">Gymnopilus junonius</name>
    <name type="common">Spectacular rustgill mushroom</name>
    <name type="synonym">Gymnopilus spectabilis subsp. junonius</name>
    <dbReference type="NCBI Taxonomy" id="109634"/>
    <lineage>
        <taxon>Eukaryota</taxon>
        <taxon>Fungi</taxon>
        <taxon>Dikarya</taxon>
        <taxon>Basidiomycota</taxon>
        <taxon>Agaricomycotina</taxon>
        <taxon>Agaricomycetes</taxon>
        <taxon>Agaricomycetidae</taxon>
        <taxon>Agaricales</taxon>
        <taxon>Agaricineae</taxon>
        <taxon>Hymenogastraceae</taxon>
        <taxon>Gymnopilus</taxon>
    </lineage>
</organism>
<keyword evidence="3" id="KW-1185">Reference proteome</keyword>